<evidence type="ECO:0008006" key="7">
    <source>
        <dbReference type="Google" id="ProtNLM"/>
    </source>
</evidence>
<name>A0A1Y2NTD5_STRFR</name>
<dbReference type="RefSeq" id="WP_031130124.1">
    <property type="nucleotide sequence ID" value="NZ_ASYR01000002.1"/>
</dbReference>
<sequence length="152" mass="14799">MTVPSSRHTAGSVLRCVMVLVAVLASSLCAVGQSAAESVPASATATADVRHAAGLPLVSGATAERGSVDVGDAAALHEATAPASPDAGHCGKQTALDIASAHDASRPSAPLPTTGSEERRTPAAPTGPGPAFAGPGSAPPAPDLVRLSVLRI</sequence>
<keyword evidence="2" id="KW-0732">Signal</keyword>
<evidence type="ECO:0000313" key="4">
    <source>
        <dbReference type="EMBL" id="OSY50773.1"/>
    </source>
</evidence>
<evidence type="ECO:0000313" key="6">
    <source>
        <dbReference type="Proteomes" id="UP000731519"/>
    </source>
</evidence>
<dbReference type="Proteomes" id="UP000194318">
    <property type="component" value="Unassembled WGS sequence"/>
</dbReference>
<feature type="signal peptide" evidence="2">
    <location>
        <begin position="1"/>
        <end position="35"/>
    </location>
</feature>
<proteinExistence type="predicted"/>
<evidence type="ECO:0000256" key="2">
    <source>
        <dbReference type="SAM" id="SignalP"/>
    </source>
</evidence>
<dbReference type="EMBL" id="MIFZ01000264">
    <property type="protein sequence ID" value="OSY50773.1"/>
    <property type="molecule type" value="Genomic_DNA"/>
</dbReference>
<keyword evidence="6" id="KW-1185">Reference proteome</keyword>
<dbReference type="GeneID" id="91402021"/>
<gene>
    <name evidence="4" type="ORF">BG846_03571</name>
    <name evidence="3" type="ORF">K701_01930</name>
</gene>
<organism evidence="4 5">
    <name type="scientific">Streptomyces fradiae ATCC 10745 = DSM 40063</name>
    <dbReference type="NCBI Taxonomy" id="1319510"/>
    <lineage>
        <taxon>Bacteria</taxon>
        <taxon>Bacillati</taxon>
        <taxon>Actinomycetota</taxon>
        <taxon>Actinomycetes</taxon>
        <taxon>Kitasatosporales</taxon>
        <taxon>Streptomycetaceae</taxon>
        <taxon>Streptomyces</taxon>
    </lineage>
</organism>
<reference evidence="4 5" key="2">
    <citation type="submission" date="2016-09" db="EMBL/GenBank/DDBJ databases">
        <title>Streptomyces fradiae DSM40063, a candidate organism with high potential of specific P450 cytochromes.</title>
        <authorList>
            <person name="Grumaz C."/>
            <person name="Vainshtein Y."/>
            <person name="Kirstahler P."/>
            <person name="Sohn K."/>
        </authorList>
    </citation>
    <scope>NUCLEOTIDE SEQUENCE [LARGE SCALE GENOMIC DNA]</scope>
    <source>
        <strain evidence="4 5">DSM 40063</strain>
    </source>
</reference>
<evidence type="ECO:0000256" key="1">
    <source>
        <dbReference type="SAM" id="MobiDB-lite"/>
    </source>
</evidence>
<reference evidence="3 6" key="1">
    <citation type="submission" date="2013-05" db="EMBL/GenBank/DDBJ databases">
        <title>Genome Sequence of Streptomyces fradiae.</title>
        <authorList>
            <person name="Kirby R."/>
        </authorList>
    </citation>
    <scope>NUCLEOTIDE SEQUENCE [LARGE SCALE GENOMIC DNA]</scope>
    <source>
        <strain evidence="3 6">ATCC 10745</strain>
    </source>
</reference>
<protein>
    <recommendedName>
        <fullName evidence="7">Secreted protein</fullName>
    </recommendedName>
</protein>
<evidence type="ECO:0000313" key="3">
    <source>
        <dbReference type="EMBL" id="KAF0651718.1"/>
    </source>
</evidence>
<feature type="chain" id="PRO_5011008705" description="Secreted protein" evidence="2">
    <location>
        <begin position="36"/>
        <end position="152"/>
    </location>
</feature>
<dbReference type="Proteomes" id="UP000731519">
    <property type="component" value="Unassembled WGS sequence"/>
</dbReference>
<evidence type="ECO:0000313" key="5">
    <source>
        <dbReference type="Proteomes" id="UP000194318"/>
    </source>
</evidence>
<dbReference type="EMBL" id="ASYR01000002">
    <property type="protein sequence ID" value="KAF0651718.1"/>
    <property type="molecule type" value="Genomic_DNA"/>
</dbReference>
<feature type="region of interest" description="Disordered" evidence="1">
    <location>
        <begin position="79"/>
        <end position="145"/>
    </location>
</feature>
<accession>A0A1Y2NTD5</accession>
<feature type="compositionally biased region" description="Low complexity" evidence="1">
    <location>
        <begin position="122"/>
        <end position="136"/>
    </location>
</feature>
<dbReference type="AlphaFoldDB" id="A0A1Y2NTD5"/>
<comment type="caution">
    <text evidence="4">The sequence shown here is derived from an EMBL/GenBank/DDBJ whole genome shotgun (WGS) entry which is preliminary data.</text>
</comment>